<organism evidence="1 2">
    <name type="scientific">Cetraspora pellucida</name>
    <dbReference type="NCBI Taxonomy" id="1433469"/>
    <lineage>
        <taxon>Eukaryota</taxon>
        <taxon>Fungi</taxon>
        <taxon>Fungi incertae sedis</taxon>
        <taxon>Mucoromycota</taxon>
        <taxon>Glomeromycotina</taxon>
        <taxon>Glomeromycetes</taxon>
        <taxon>Diversisporales</taxon>
        <taxon>Gigasporaceae</taxon>
        <taxon>Cetraspora</taxon>
    </lineage>
</organism>
<protein>
    <submittedName>
        <fullName evidence="1">9961_t:CDS:1</fullName>
    </submittedName>
</protein>
<sequence>ENQQLKDQNLEEKIQKLTEKIYLLKIEYRDLINHDNLDKFAILIDKSLDNFKISYNDDDLLKYKIDFLIEFTKIEELKKKPQETEDLKKEIADLKDKNNKLTTQVNNLTRENNDLKDKNNKLTTQVNDLTKENNDLKKKNNKL</sequence>
<reference evidence="1" key="1">
    <citation type="submission" date="2021-06" db="EMBL/GenBank/DDBJ databases">
        <authorList>
            <person name="Kallberg Y."/>
            <person name="Tangrot J."/>
            <person name="Rosling A."/>
        </authorList>
    </citation>
    <scope>NUCLEOTIDE SEQUENCE</scope>
    <source>
        <strain evidence="1">28 12/20/2015</strain>
    </source>
</reference>
<comment type="caution">
    <text evidence="1">The sequence shown here is derived from an EMBL/GenBank/DDBJ whole genome shotgun (WGS) entry which is preliminary data.</text>
</comment>
<evidence type="ECO:0000313" key="2">
    <source>
        <dbReference type="Proteomes" id="UP000789366"/>
    </source>
</evidence>
<keyword evidence="2" id="KW-1185">Reference proteome</keyword>
<proteinExistence type="predicted"/>
<dbReference type="Proteomes" id="UP000789366">
    <property type="component" value="Unassembled WGS sequence"/>
</dbReference>
<evidence type="ECO:0000313" key="1">
    <source>
        <dbReference type="EMBL" id="CAG8745930.1"/>
    </source>
</evidence>
<dbReference type="EMBL" id="CAJVPW010040283">
    <property type="protein sequence ID" value="CAG8745930.1"/>
    <property type="molecule type" value="Genomic_DNA"/>
</dbReference>
<name>A0ACA9QBR1_9GLOM</name>
<accession>A0ACA9QBR1</accession>
<feature type="non-terminal residue" evidence="1">
    <location>
        <position position="1"/>
    </location>
</feature>
<gene>
    <name evidence="1" type="ORF">SPELUC_LOCUS14131</name>
</gene>